<feature type="compositionally biased region" description="Low complexity" evidence="1">
    <location>
        <begin position="111"/>
        <end position="121"/>
    </location>
</feature>
<accession>S8FVZ3</accession>
<evidence type="ECO:0000313" key="3">
    <source>
        <dbReference type="Proteomes" id="UP000015241"/>
    </source>
</evidence>
<evidence type="ECO:0008006" key="4">
    <source>
        <dbReference type="Google" id="ProtNLM"/>
    </source>
</evidence>
<gene>
    <name evidence="2" type="ORF">FOMPIDRAFT_1034443</name>
</gene>
<organism evidence="2 3">
    <name type="scientific">Fomitopsis schrenkii</name>
    <name type="common">Brown rot fungus</name>
    <dbReference type="NCBI Taxonomy" id="2126942"/>
    <lineage>
        <taxon>Eukaryota</taxon>
        <taxon>Fungi</taxon>
        <taxon>Dikarya</taxon>
        <taxon>Basidiomycota</taxon>
        <taxon>Agaricomycotina</taxon>
        <taxon>Agaricomycetes</taxon>
        <taxon>Polyporales</taxon>
        <taxon>Fomitopsis</taxon>
    </lineage>
</organism>
<dbReference type="EMBL" id="KE504124">
    <property type="protein sequence ID" value="EPT05251.1"/>
    <property type="molecule type" value="Genomic_DNA"/>
</dbReference>
<name>S8FVZ3_FOMSC</name>
<reference evidence="2 3" key="1">
    <citation type="journal article" date="2012" name="Science">
        <title>The Paleozoic origin of enzymatic lignin decomposition reconstructed from 31 fungal genomes.</title>
        <authorList>
            <person name="Floudas D."/>
            <person name="Binder M."/>
            <person name="Riley R."/>
            <person name="Barry K."/>
            <person name="Blanchette R.A."/>
            <person name="Henrissat B."/>
            <person name="Martinez A.T."/>
            <person name="Otillar R."/>
            <person name="Spatafora J.W."/>
            <person name="Yadav J.S."/>
            <person name="Aerts A."/>
            <person name="Benoit I."/>
            <person name="Boyd A."/>
            <person name="Carlson A."/>
            <person name="Copeland A."/>
            <person name="Coutinho P.M."/>
            <person name="de Vries R.P."/>
            <person name="Ferreira P."/>
            <person name="Findley K."/>
            <person name="Foster B."/>
            <person name="Gaskell J."/>
            <person name="Glotzer D."/>
            <person name="Gorecki P."/>
            <person name="Heitman J."/>
            <person name="Hesse C."/>
            <person name="Hori C."/>
            <person name="Igarashi K."/>
            <person name="Jurgens J.A."/>
            <person name="Kallen N."/>
            <person name="Kersten P."/>
            <person name="Kohler A."/>
            <person name="Kuees U."/>
            <person name="Kumar T.K.A."/>
            <person name="Kuo A."/>
            <person name="LaButti K."/>
            <person name="Larrondo L.F."/>
            <person name="Lindquist E."/>
            <person name="Ling A."/>
            <person name="Lombard V."/>
            <person name="Lucas S."/>
            <person name="Lundell T."/>
            <person name="Martin R."/>
            <person name="McLaughlin D.J."/>
            <person name="Morgenstern I."/>
            <person name="Morin E."/>
            <person name="Murat C."/>
            <person name="Nagy L.G."/>
            <person name="Nolan M."/>
            <person name="Ohm R.A."/>
            <person name="Patyshakuliyeva A."/>
            <person name="Rokas A."/>
            <person name="Ruiz-Duenas F.J."/>
            <person name="Sabat G."/>
            <person name="Salamov A."/>
            <person name="Samejima M."/>
            <person name="Schmutz J."/>
            <person name="Slot J.C."/>
            <person name="St John F."/>
            <person name="Stenlid J."/>
            <person name="Sun H."/>
            <person name="Sun S."/>
            <person name="Syed K."/>
            <person name="Tsang A."/>
            <person name="Wiebenga A."/>
            <person name="Young D."/>
            <person name="Pisabarro A."/>
            <person name="Eastwood D.C."/>
            <person name="Martin F."/>
            <person name="Cullen D."/>
            <person name="Grigoriev I.V."/>
            <person name="Hibbett D.S."/>
        </authorList>
    </citation>
    <scope>NUCLEOTIDE SEQUENCE</scope>
    <source>
        <strain evidence="3">FP-58527</strain>
    </source>
</reference>
<sequence>MSANFAFPVSGDRTYQSANDVPSHAGHDVVHYAHGSSEYLQFAHEDAFAVTGTGAASGPSAPGMYHAPSHFQVRMHRSESVSSAGNSIYHIDTPPSDYQLSQLSDIPALEPSAAAPSSPSAVGSTAKLAASERRPSYGKSRKEKPRLELAPDQPLTTQGKPRCRVYVACVQWCGQGNPYDHRPPLWDDIPAEPSSQYARETWWEVVLNRYSPTYDYSMGYPAPLPPGMRQTATHRVNDDLRVLFQGRKSLQPSFVLGALALATFLQSSNSENSKGALGRERALRLKDEAQSALEASLASRWIDDNLVQAAWLLAFFEICAHPLHASERVRSAVTMLDSLIRYLRLSSLDEDDPRVTRFAPRTAPVVSSYPPLHTHHDPAEFVAAQQAGSTPLQPNVPAKCWCANYMLGNMSPDTIELAPLWSHTAGWPAHWTERDIRREECRRLIWSSVILIAGYASYNTASGRLLPDLTLMDPSNVVVLFPGESIISPGEQHSKDTVWALYMRSLLLWNGCVHMRNDASMADADKAQYAMDAWLEIDMIEAALNQHTCNIERTFMFVSRDYLFISRLYLYYELQRLVPHIQLNAEQLRRKAEEWLTHHDSMAKRAMYGLHTVTGQPTSSLAGRPFYVFWFMGQVLRMARMITLWSSDQTLLIALQACKSLIAPLEYLVALWPCDEVHQRFNDLQERLMEACRMTSIAPPVPTPMTARFLGGTI</sequence>
<dbReference type="HOGENOM" id="CLU_010791_1_0_1"/>
<dbReference type="STRING" id="743788.S8FVZ3"/>
<protein>
    <recommendedName>
        <fullName evidence="4">Transcription factor domain-containing protein</fullName>
    </recommendedName>
</protein>
<evidence type="ECO:0000256" key="1">
    <source>
        <dbReference type="SAM" id="MobiDB-lite"/>
    </source>
</evidence>
<evidence type="ECO:0000313" key="2">
    <source>
        <dbReference type="EMBL" id="EPT05251.1"/>
    </source>
</evidence>
<proteinExistence type="predicted"/>
<dbReference type="eggNOG" id="ENOG502QWTJ">
    <property type="taxonomic scope" value="Eukaryota"/>
</dbReference>
<dbReference type="Proteomes" id="UP000015241">
    <property type="component" value="Unassembled WGS sequence"/>
</dbReference>
<feature type="region of interest" description="Disordered" evidence="1">
    <location>
        <begin position="110"/>
        <end position="158"/>
    </location>
</feature>
<dbReference type="OrthoDB" id="2123952at2759"/>
<dbReference type="AlphaFoldDB" id="S8FVZ3"/>
<dbReference type="InParanoid" id="S8FVZ3"/>
<keyword evidence="3" id="KW-1185">Reference proteome</keyword>